<dbReference type="Gene3D" id="3.40.50.10540">
    <property type="entry name" value="Crotonobetainyl-coa:carnitine coa-transferase, domain 1"/>
    <property type="match status" value="1"/>
</dbReference>
<proteinExistence type="predicted"/>
<dbReference type="PANTHER" id="PTHR48207">
    <property type="entry name" value="SUCCINATE--HYDROXYMETHYLGLUTARATE COA-TRANSFERASE"/>
    <property type="match status" value="1"/>
</dbReference>
<dbReference type="AlphaFoldDB" id="A0A381WIS3"/>
<evidence type="ECO:0000256" key="1">
    <source>
        <dbReference type="ARBA" id="ARBA00022679"/>
    </source>
</evidence>
<dbReference type="EMBL" id="UINC01011803">
    <property type="protein sequence ID" value="SVA51857.1"/>
    <property type="molecule type" value="Genomic_DNA"/>
</dbReference>
<accession>A0A381WIS3</accession>
<dbReference type="GO" id="GO:0008410">
    <property type="term" value="F:CoA-transferase activity"/>
    <property type="evidence" value="ECO:0007669"/>
    <property type="project" value="TreeGrafter"/>
</dbReference>
<organism evidence="2">
    <name type="scientific">marine metagenome</name>
    <dbReference type="NCBI Taxonomy" id="408172"/>
    <lineage>
        <taxon>unclassified sequences</taxon>
        <taxon>metagenomes</taxon>
        <taxon>ecological metagenomes</taxon>
    </lineage>
</organism>
<dbReference type="PANTHER" id="PTHR48207:SF3">
    <property type="entry name" value="SUCCINATE--HYDROXYMETHYLGLUTARATE COA-TRANSFERASE"/>
    <property type="match status" value="1"/>
</dbReference>
<dbReference type="InterPro" id="IPR050483">
    <property type="entry name" value="CoA-transferase_III_domain"/>
</dbReference>
<keyword evidence="1" id="KW-0808">Transferase</keyword>
<gene>
    <name evidence="2" type="ORF">METZ01_LOCUS104711</name>
</gene>
<dbReference type="Gene3D" id="3.30.1540.10">
    <property type="entry name" value="formyl-coa transferase, domain 3"/>
    <property type="match status" value="1"/>
</dbReference>
<reference evidence="2" key="1">
    <citation type="submission" date="2018-05" db="EMBL/GenBank/DDBJ databases">
        <authorList>
            <person name="Lanie J.A."/>
            <person name="Ng W.-L."/>
            <person name="Kazmierczak K.M."/>
            <person name="Andrzejewski T.M."/>
            <person name="Davidsen T.M."/>
            <person name="Wayne K.J."/>
            <person name="Tettelin H."/>
            <person name="Glass J.I."/>
            <person name="Rusch D."/>
            <person name="Podicherti R."/>
            <person name="Tsui H.-C.T."/>
            <person name="Winkler M.E."/>
        </authorList>
    </citation>
    <scope>NUCLEOTIDE SEQUENCE</scope>
</reference>
<dbReference type="InterPro" id="IPR003673">
    <property type="entry name" value="CoA-Trfase_fam_III"/>
</dbReference>
<dbReference type="SUPFAM" id="SSF89796">
    <property type="entry name" value="CoA-transferase family III (CaiB/BaiF)"/>
    <property type="match status" value="1"/>
</dbReference>
<dbReference type="Pfam" id="PF02515">
    <property type="entry name" value="CoA_transf_3"/>
    <property type="match status" value="1"/>
</dbReference>
<dbReference type="InterPro" id="IPR044855">
    <property type="entry name" value="CoA-Trfase_III_dom3_sf"/>
</dbReference>
<sequence>MGAEVIKLEMPPNGDSTRSIGPFLSGKKDLENSTLFLHNNTGKKSVLLDWTTLNGSKALESMISGADIFIEDWDASYREATGIDRERFTSCHPELIEICITPFGLNGPYSHWKSAPIVQFALGGMMNIIGDPKSDPLMIPGHHPEYLTGINGCNASMIALWERDYTGIGAFLELSEFETMANVHQAPLNMEGGVRKRSSHRQSSLSARGFPPGVATLAAKDGYLTFGGGSQSVWEQLCLMLARTDLYEDKDFSDLTSNEELALLVDRIIEDWMEDKTRSEVFREASEEWLLPVAPVLSISEVLSDKQFMHRNSFQEIDHPSVGNASYPLPPPLIDGDRLLLSRAPLLGEHTKEYL</sequence>
<name>A0A381WIS3_9ZZZZ</name>
<evidence type="ECO:0008006" key="3">
    <source>
        <dbReference type="Google" id="ProtNLM"/>
    </source>
</evidence>
<dbReference type="InterPro" id="IPR023606">
    <property type="entry name" value="CoA-Trfase_III_dom_1_sf"/>
</dbReference>
<protein>
    <recommendedName>
        <fullName evidence="3">CoA transferase</fullName>
    </recommendedName>
</protein>
<evidence type="ECO:0000313" key="2">
    <source>
        <dbReference type="EMBL" id="SVA51857.1"/>
    </source>
</evidence>